<dbReference type="GO" id="GO:0071949">
    <property type="term" value="F:FAD binding"/>
    <property type="evidence" value="ECO:0007669"/>
    <property type="project" value="InterPro"/>
</dbReference>
<dbReference type="InterPro" id="IPR016169">
    <property type="entry name" value="FAD-bd_PCMH_sub2"/>
</dbReference>
<feature type="domain" description="FAD-binding PCMH-type" evidence="7">
    <location>
        <begin position="128"/>
        <end position="308"/>
    </location>
</feature>
<evidence type="ECO:0000256" key="6">
    <source>
        <dbReference type="SAM" id="SignalP"/>
    </source>
</evidence>
<dbReference type="InterPro" id="IPR036318">
    <property type="entry name" value="FAD-bd_PCMH-like_sf"/>
</dbReference>
<evidence type="ECO:0000313" key="8">
    <source>
        <dbReference type="EMBL" id="KAF2738272.1"/>
    </source>
</evidence>
<evidence type="ECO:0000313" key="9">
    <source>
        <dbReference type="Proteomes" id="UP000799444"/>
    </source>
</evidence>
<name>A0A9P4R339_9PLEO</name>
<dbReference type="Pfam" id="PF01565">
    <property type="entry name" value="FAD_binding_4"/>
    <property type="match status" value="1"/>
</dbReference>
<gene>
    <name evidence="8" type="ORF">EJ04DRAFT_573979</name>
</gene>
<evidence type="ECO:0000256" key="4">
    <source>
        <dbReference type="ARBA" id="ARBA00022827"/>
    </source>
</evidence>
<evidence type="ECO:0000256" key="1">
    <source>
        <dbReference type="ARBA" id="ARBA00001974"/>
    </source>
</evidence>
<dbReference type="PANTHER" id="PTHR42973">
    <property type="entry name" value="BINDING OXIDOREDUCTASE, PUTATIVE (AFU_ORTHOLOGUE AFUA_1G17690)-RELATED"/>
    <property type="match status" value="1"/>
</dbReference>
<dbReference type="EMBL" id="ML996110">
    <property type="protein sequence ID" value="KAF2738272.1"/>
    <property type="molecule type" value="Genomic_DNA"/>
</dbReference>
<evidence type="ECO:0000256" key="2">
    <source>
        <dbReference type="ARBA" id="ARBA00005466"/>
    </source>
</evidence>
<dbReference type="Gene3D" id="3.30.465.10">
    <property type="match status" value="2"/>
</dbReference>
<dbReference type="AlphaFoldDB" id="A0A9P4R339"/>
<comment type="cofactor">
    <cofactor evidence="1">
        <name>FAD</name>
        <dbReference type="ChEBI" id="CHEBI:57692"/>
    </cofactor>
</comment>
<protein>
    <submittedName>
        <fullName evidence="8">FAD-binding domain-containing protein</fullName>
    </submittedName>
</protein>
<evidence type="ECO:0000256" key="3">
    <source>
        <dbReference type="ARBA" id="ARBA00022630"/>
    </source>
</evidence>
<sequence length="581" mass="63840">MLLRRLVLQTALLGAATLTHASAPYCLPGDTCFPSDHDLRQLNISVNGRLIQTKPYGSACYKATYNAGGCLAVAANNNDSDFRLRTPPAVMYTNAEQVREKDTWLGCPIPDLSIDEFAPSAIDGSCTLGNMSPYIVNASSVNDIVEAVNFAAKYNLRFRIKNTGHDYLSRSTGQGSLTIWTHYMNDVKLIKGFKTCYSDNRQDVISVGPGVTAQQLYAAGANYGVVTIGSFTATVGAAGGYVLGGGSGPLSSMLGLAIDNVVQFEVVTADGDRKIVNGCTNQDLFWALRGGGGAFAVVIRVFYKTYPAFTAINTVFAQVGCLRNESYKALIDTVVELQVPFRHAGQMGIWSANKGLRSVSILSLRPFTNDNIEDQNNILKLFDRIRVIKDCTSQVSTAQFRGDDSWNQAYNTVLFPVTKAGAPVGINIINLSRLVPYKMMENTKGSSDLNLQRIKDYIFGLPLDVSFLWQNTIGEATRKIAPNATAIHPDWREAFGYINAPVVGPWHGMTDEQIRHYKVILKKTSHVFGDAAYYNEDYFFEKNWQESFFGANYPRLLRIKKAVDPKGLFNCPLCVGAEDGW</sequence>
<dbReference type="Proteomes" id="UP000799444">
    <property type="component" value="Unassembled WGS sequence"/>
</dbReference>
<organism evidence="8 9">
    <name type="scientific">Polyplosphaeria fusca</name>
    <dbReference type="NCBI Taxonomy" id="682080"/>
    <lineage>
        <taxon>Eukaryota</taxon>
        <taxon>Fungi</taxon>
        <taxon>Dikarya</taxon>
        <taxon>Ascomycota</taxon>
        <taxon>Pezizomycotina</taxon>
        <taxon>Dothideomycetes</taxon>
        <taxon>Pleosporomycetidae</taxon>
        <taxon>Pleosporales</taxon>
        <taxon>Tetraplosphaeriaceae</taxon>
        <taxon>Polyplosphaeria</taxon>
    </lineage>
</organism>
<dbReference type="InterPro" id="IPR006094">
    <property type="entry name" value="Oxid_FAD_bind_N"/>
</dbReference>
<keyword evidence="9" id="KW-1185">Reference proteome</keyword>
<dbReference type="InterPro" id="IPR050416">
    <property type="entry name" value="FAD-linked_Oxidoreductase"/>
</dbReference>
<comment type="caution">
    <text evidence="8">The sequence shown here is derived from an EMBL/GenBank/DDBJ whole genome shotgun (WGS) entry which is preliminary data.</text>
</comment>
<proteinExistence type="inferred from homology"/>
<keyword evidence="3" id="KW-0285">Flavoprotein</keyword>
<dbReference type="SUPFAM" id="SSF56176">
    <property type="entry name" value="FAD-binding/transporter-associated domain-like"/>
    <property type="match status" value="1"/>
</dbReference>
<keyword evidence="5" id="KW-0560">Oxidoreductase</keyword>
<dbReference type="OrthoDB" id="9983560at2759"/>
<accession>A0A9P4R339</accession>
<dbReference type="Pfam" id="PF08031">
    <property type="entry name" value="BBE"/>
    <property type="match status" value="1"/>
</dbReference>
<keyword evidence="4" id="KW-0274">FAD</keyword>
<evidence type="ECO:0000256" key="5">
    <source>
        <dbReference type="ARBA" id="ARBA00023002"/>
    </source>
</evidence>
<feature type="chain" id="PRO_5040406374" evidence="6">
    <location>
        <begin position="22"/>
        <end position="581"/>
    </location>
</feature>
<dbReference type="PROSITE" id="PS51387">
    <property type="entry name" value="FAD_PCMH"/>
    <property type="match status" value="1"/>
</dbReference>
<comment type="similarity">
    <text evidence="2">Belongs to the oxygen-dependent FAD-linked oxidoreductase family.</text>
</comment>
<evidence type="ECO:0000259" key="7">
    <source>
        <dbReference type="PROSITE" id="PS51387"/>
    </source>
</evidence>
<feature type="signal peptide" evidence="6">
    <location>
        <begin position="1"/>
        <end position="21"/>
    </location>
</feature>
<dbReference type="InterPro" id="IPR016166">
    <property type="entry name" value="FAD-bd_PCMH"/>
</dbReference>
<keyword evidence="6" id="KW-0732">Signal</keyword>
<dbReference type="PANTHER" id="PTHR42973:SF39">
    <property type="entry name" value="FAD-BINDING PCMH-TYPE DOMAIN-CONTAINING PROTEIN"/>
    <property type="match status" value="1"/>
</dbReference>
<dbReference type="GO" id="GO:0016491">
    <property type="term" value="F:oxidoreductase activity"/>
    <property type="evidence" value="ECO:0007669"/>
    <property type="project" value="UniProtKB-KW"/>
</dbReference>
<reference evidence="8" key="1">
    <citation type="journal article" date="2020" name="Stud. Mycol.">
        <title>101 Dothideomycetes genomes: a test case for predicting lifestyles and emergence of pathogens.</title>
        <authorList>
            <person name="Haridas S."/>
            <person name="Albert R."/>
            <person name="Binder M."/>
            <person name="Bloem J."/>
            <person name="Labutti K."/>
            <person name="Salamov A."/>
            <person name="Andreopoulos B."/>
            <person name="Baker S."/>
            <person name="Barry K."/>
            <person name="Bills G."/>
            <person name="Bluhm B."/>
            <person name="Cannon C."/>
            <person name="Castanera R."/>
            <person name="Culley D."/>
            <person name="Daum C."/>
            <person name="Ezra D."/>
            <person name="Gonzalez J."/>
            <person name="Henrissat B."/>
            <person name="Kuo A."/>
            <person name="Liang C."/>
            <person name="Lipzen A."/>
            <person name="Lutzoni F."/>
            <person name="Magnuson J."/>
            <person name="Mondo S."/>
            <person name="Nolan M."/>
            <person name="Ohm R."/>
            <person name="Pangilinan J."/>
            <person name="Park H.-J."/>
            <person name="Ramirez L."/>
            <person name="Alfaro M."/>
            <person name="Sun H."/>
            <person name="Tritt A."/>
            <person name="Yoshinaga Y."/>
            <person name="Zwiers L.-H."/>
            <person name="Turgeon B."/>
            <person name="Goodwin S."/>
            <person name="Spatafora J."/>
            <person name="Crous P."/>
            <person name="Grigoriev I."/>
        </authorList>
    </citation>
    <scope>NUCLEOTIDE SEQUENCE</scope>
    <source>
        <strain evidence="8">CBS 125425</strain>
    </source>
</reference>
<dbReference type="InterPro" id="IPR012951">
    <property type="entry name" value="BBE"/>
</dbReference>